<dbReference type="FunFam" id="1.10.1040.10:FF:000001">
    <property type="entry name" value="Glycerol-3-phosphate dehydrogenase [NAD(P)+]"/>
    <property type="match status" value="1"/>
</dbReference>
<comment type="catalytic activity">
    <reaction evidence="9">
        <text>sn-glycerol 3-phosphate + NADP(+) = dihydroxyacetone phosphate + NADPH + H(+)</text>
        <dbReference type="Rhea" id="RHEA:11096"/>
        <dbReference type="ChEBI" id="CHEBI:15378"/>
        <dbReference type="ChEBI" id="CHEBI:57597"/>
        <dbReference type="ChEBI" id="CHEBI:57642"/>
        <dbReference type="ChEBI" id="CHEBI:57783"/>
        <dbReference type="ChEBI" id="CHEBI:58349"/>
        <dbReference type="EC" id="1.1.1.94"/>
    </reaction>
    <physiologicalReaction direction="right-to-left" evidence="9">
        <dbReference type="Rhea" id="RHEA:11098"/>
    </physiologicalReaction>
</comment>
<feature type="binding site" evidence="16">
    <location>
        <begin position="8"/>
        <end position="13"/>
    </location>
    <ligand>
        <name>NAD(+)</name>
        <dbReference type="ChEBI" id="CHEBI:57540"/>
    </ligand>
</feature>
<dbReference type="EMBL" id="CACRSL010000005">
    <property type="protein sequence ID" value="VYT25548.1"/>
    <property type="molecule type" value="Genomic_DNA"/>
</dbReference>
<protein>
    <recommendedName>
        <fullName evidence="11 13">Glycerol-3-phosphate dehydrogenase [NAD(P)+]</fullName>
        <ecNumber evidence="10 13">1.1.1.94</ecNumber>
    </recommendedName>
    <alternativeName>
        <fullName evidence="13">NAD(P)(+)-dependent glycerol-3-phosphate dehydrogenase</fullName>
    </alternativeName>
    <alternativeName>
        <fullName evidence="12 13">NAD(P)H-dependent dihydroxyacetone-phosphate reductase</fullName>
    </alternativeName>
</protein>
<feature type="domain" description="Glycerol-3-phosphate dehydrogenase NAD-dependent N-terminal" evidence="19">
    <location>
        <begin position="6"/>
        <end position="157"/>
    </location>
</feature>
<dbReference type="Pfam" id="PF07479">
    <property type="entry name" value="NAD_Gly3P_dh_C"/>
    <property type="match status" value="1"/>
</dbReference>
<evidence type="ECO:0000259" key="20">
    <source>
        <dbReference type="Pfam" id="PF07479"/>
    </source>
</evidence>
<feature type="compositionally biased region" description="Basic and acidic residues" evidence="18">
    <location>
        <begin position="336"/>
        <end position="345"/>
    </location>
</feature>
<feature type="active site" description="Proton acceptor" evidence="13 14">
    <location>
        <position position="188"/>
    </location>
</feature>
<comment type="subcellular location">
    <subcellularLocation>
        <location evidence="13">Cytoplasm</location>
    </subcellularLocation>
</comment>
<sequence>MARLMFLGAGGFGTALAVMAHRYGHQVTLWSYDPQQVEEIRQNKENAYLLPGVPVPEEIDVTNSLDALGEADLVFIATPSSAVREVAAKIRGKMRPDAVVVCGAKGLERDTLESLSQVLEESLLENPVVMFSGPSHAEEVSRGVPTTAVVASTDPEAARKVQDILSNSSLRLYVNDDVMGVELGGALKNVIALAVGIADGLGLGDNTKAALMTRGLTEIARLGVACGARPETFSGLSGVGDLIVTCTSVHSRNRRAGILIGSGWSPQGAVGEVDMTVEGYFSTKAAYELSRRLGVEMPIVTEIYKVLYEGKDPQQAIDELMSRPRRHESEGQWLGVEKRPETKEN</sequence>
<dbReference type="FunFam" id="3.40.50.720:FF:000019">
    <property type="entry name" value="Glycerol-3-phosphate dehydrogenase [NAD(P)+]"/>
    <property type="match status" value="1"/>
</dbReference>
<keyword evidence="7 13" id="KW-0594">Phospholipid biosynthesis</keyword>
<dbReference type="NCBIfam" id="NF000940">
    <property type="entry name" value="PRK00094.1-2"/>
    <property type="match status" value="1"/>
</dbReference>
<feature type="binding site" evidence="13">
    <location>
        <position position="135"/>
    </location>
    <ligand>
        <name>sn-glycerol 3-phosphate</name>
        <dbReference type="ChEBI" id="CHEBI:57597"/>
    </ligand>
</feature>
<dbReference type="EC" id="1.1.1.94" evidence="10 13"/>
<evidence type="ECO:0000256" key="4">
    <source>
        <dbReference type="ARBA" id="ARBA00023002"/>
    </source>
</evidence>
<keyword evidence="6 13" id="KW-0443">Lipid metabolism</keyword>
<dbReference type="AlphaFoldDB" id="A0A6N2V5X2"/>
<keyword evidence="13" id="KW-0547">Nucleotide-binding</keyword>
<feature type="domain" description="Glycerol-3-phosphate dehydrogenase NAD-dependent C-terminal" evidence="20">
    <location>
        <begin position="177"/>
        <end position="317"/>
    </location>
</feature>
<dbReference type="Gene3D" id="1.10.1040.10">
    <property type="entry name" value="N-(1-d-carboxylethyl)-l-norvaline Dehydrogenase, domain 2"/>
    <property type="match status" value="1"/>
</dbReference>
<dbReference type="GO" id="GO:0005975">
    <property type="term" value="P:carbohydrate metabolic process"/>
    <property type="evidence" value="ECO:0007669"/>
    <property type="project" value="InterPro"/>
</dbReference>
<dbReference type="InterPro" id="IPR011128">
    <property type="entry name" value="G3P_DH_NAD-dep_N"/>
</dbReference>
<feature type="binding site" evidence="13">
    <location>
        <position position="105"/>
    </location>
    <ligand>
        <name>sn-glycerol 3-phosphate</name>
        <dbReference type="ChEBI" id="CHEBI:57597"/>
    </ligand>
</feature>
<dbReference type="GO" id="GO:0046167">
    <property type="term" value="P:glycerol-3-phosphate biosynthetic process"/>
    <property type="evidence" value="ECO:0007669"/>
    <property type="project" value="UniProtKB-UniRule"/>
</dbReference>
<feature type="binding site" evidence="13">
    <location>
        <position position="278"/>
    </location>
    <ligand>
        <name>NADPH</name>
        <dbReference type="ChEBI" id="CHEBI:57783"/>
    </ligand>
</feature>
<dbReference type="Pfam" id="PF01210">
    <property type="entry name" value="NAD_Gly3P_dh_N"/>
    <property type="match status" value="1"/>
</dbReference>
<feature type="binding site" evidence="13">
    <location>
        <position position="12"/>
    </location>
    <ligand>
        <name>NADPH</name>
        <dbReference type="ChEBI" id="CHEBI:57783"/>
    </ligand>
</feature>
<reference evidence="21" key="1">
    <citation type="submission" date="2019-11" db="EMBL/GenBank/DDBJ databases">
        <authorList>
            <person name="Feng L."/>
        </authorList>
    </citation>
    <scope>NUCLEOTIDE SEQUENCE</scope>
    <source>
        <strain evidence="21">AundefinedLFYP135</strain>
    </source>
</reference>
<dbReference type="NCBIfam" id="NF000942">
    <property type="entry name" value="PRK00094.1-4"/>
    <property type="match status" value="1"/>
</dbReference>
<comment type="pathway">
    <text evidence="13">Membrane lipid metabolism; glycerophospholipid metabolism.</text>
</comment>
<feature type="binding site" evidence="13">
    <location>
        <position position="251"/>
    </location>
    <ligand>
        <name>sn-glycerol 3-phosphate</name>
        <dbReference type="ChEBI" id="CHEBI:57597"/>
    </ligand>
</feature>
<dbReference type="UniPathway" id="UPA00940"/>
<dbReference type="InterPro" id="IPR008927">
    <property type="entry name" value="6-PGluconate_DH-like_C_sf"/>
</dbReference>
<dbReference type="PANTHER" id="PTHR11728:SF1">
    <property type="entry name" value="GLYCEROL-3-PHOSPHATE DEHYDROGENASE [NAD(+)] 2, CHLOROPLASTIC"/>
    <property type="match status" value="1"/>
</dbReference>
<feature type="binding site" evidence="13">
    <location>
        <position position="188"/>
    </location>
    <ligand>
        <name>sn-glycerol 3-phosphate</name>
        <dbReference type="ChEBI" id="CHEBI:57597"/>
    </ligand>
</feature>
<dbReference type="GO" id="GO:0008654">
    <property type="term" value="P:phospholipid biosynthetic process"/>
    <property type="evidence" value="ECO:0007669"/>
    <property type="project" value="UniProtKB-KW"/>
</dbReference>
<dbReference type="PRINTS" id="PR00077">
    <property type="entry name" value="GPDHDRGNASE"/>
</dbReference>
<feature type="binding site" evidence="13">
    <location>
        <position position="252"/>
    </location>
    <ligand>
        <name>sn-glycerol 3-phosphate</name>
        <dbReference type="ChEBI" id="CHEBI:57597"/>
    </ligand>
</feature>
<comment type="caution">
    <text evidence="13">Lacks conserved residue(s) required for the propagation of feature annotation.</text>
</comment>
<keyword evidence="4 13" id="KW-0560">Oxidoreductase</keyword>
<feature type="binding site" evidence="16">
    <location>
        <position position="137"/>
    </location>
    <ligand>
        <name>NAD(+)</name>
        <dbReference type="ChEBI" id="CHEBI:57540"/>
    </ligand>
</feature>
<dbReference type="InterPro" id="IPR036291">
    <property type="entry name" value="NAD(P)-bd_dom_sf"/>
</dbReference>
<name>A0A6N2V5X2_9FIRM</name>
<feature type="binding site" evidence="15">
    <location>
        <begin position="252"/>
        <end position="253"/>
    </location>
    <ligand>
        <name>substrate</name>
    </ligand>
</feature>
<evidence type="ECO:0000256" key="14">
    <source>
        <dbReference type="PIRSR" id="PIRSR000114-1"/>
    </source>
</evidence>
<evidence type="ECO:0000256" key="2">
    <source>
        <dbReference type="ARBA" id="ARBA00022516"/>
    </source>
</evidence>
<evidence type="ECO:0000256" key="11">
    <source>
        <dbReference type="ARBA" id="ARBA00069372"/>
    </source>
</evidence>
<dbReference type="PROSITE" id="PS00957">
    <property type="entry name" value="NAD_G3PDH"/>
    <property type="match status" value="1"/>
</dbReference>
<evidence type="ECO:0000256" key="15">
    <source>
        <dbReference type="PIRSR" id="PIRSR000114-2"/>
    </source>
</evidence>
<feature type="binding site" evidence="13">
    <location>
        <position position="105"/>
    </location>
    <ligand>
        <name>NADPH</name>
        <dbReference type="ChEBI" id="CHEBI:57783"/>
    </ligand>
</feature>
<comment type="catalytic activity">
    <reaction evidence="13">
        <text>sn-glycerol 3-phosphate + NAD(+) = dihydroxyacetone phosphate + NADH + H(+)</text>
        <dbReference type="Rhea" id="RHEA:11092"/>
        <dbReference type="ChEBI" id="CHEBI:15378"/>
        <dbReference type="ChEBI" id="CHEBI:57540"/>
        <dbReference type="ChEBI" id="CHEBI:57597"/>
        <dbReference type="ChEBI" id="CHEBI:57642"/>
        <dbReference type="ChEBI" id="CHEBI:57945"/>
        <dbReference type="EC" id="1.1.1.94"/>
    </reaction>
</comment>
<evidence type="ECO:0000313" key="21">
    <source>
        <dbReference type="EMBL" id="VYT25548.1"/>
    </source>
</evidence>
<comment type="similarity">
    <text evidence="1 13 17">Belongs to the NAD-dependent glycerol-3-phosphate dehydrogenase family.</text>
</comment>
<feature type="binding site" evidence="15">
    <location>
        <position position="105"/>
    </location>
    <ligand>
        <name>substrate</name>
    </ligand>
</feature>
<evidence type="ECO:0000256" key="7">
    <source>
        <dbReference type="ARBA" id="ARBA00023209"/>
    </source>
</evidence>
<feature type="binding site" evidence="13">
    <location>
        <position position="253"/>
    </location>
    <ligand>
        <name>sn-glycerol 3-phosphate</name>
        <dbReference type="ChEBI" id="CHEBI:57597"/>
    </ligand>
</feature>
<feature type="binding site" evidence="13">
    <location>
        <position position="133"/>
    </location>
    <ligand>
        <name>sn-glycerol 3-phosphate</name>
        <dbReference type="ChEBI" id="CHEBI:57597"/>
    </ligand>
</feature>
<dbReference type="NCBIfam" id="NF000941">
    <property type="entry name" value="PRK00094.1-3"/>
    <property type="match status" value="1"/>
</dbReference>
<keyword evidence="8 13" id="KW-1208">Phospholipid metabolism</keyword>
<feature type="region of interest" description="Disordered" evidence="18">
    <location>
        <begin position="321"/>
        <end position="345"/>
    </location>
</feature>
<gene>
    <name evidence="13 21" type="primary">gpsA</name>
    <name evidence="21" type="ORF">AULFYP135_02305</name>
</gene>
<keyword evidence="3 13" id="KW-0521">NADP</keyword>
<accession>A0A6N2V5X2</accession>
<evidence type="ECO:0000256" key="10">
    <source>
        <dbReference type="ARBA" id="ARBA00066687"/>
    </source>
</evidence>
<dbReference type="InterPro" id="IPR006168">
    <property type="entry name" value="G3P_DH_NAD-dep"/>
</dbReference>
<comment type="function">
    <text evidence="13">Catalyzes the reduction of the glycolytic intermediate dihydroxyacetone phosphate (DHAP) to sn-glycerol 3-phosphate (G3P), the key precursor for phospholipid synthesis.</text>
</comment>
<evidence type="ECO:0000256" key="3">
    <source>
        <dbReference type="ARBA" id="ARBA00022857"/>
    </source>
</evidence>
<feature type="binding site" evidence="13">
    <location>
        <position position="241"/>
    </location>
    <ligand>
        <name>sn-glycerol 3-phosphate</name>
        <dbReference type="ChEBI" id="CHEBI:57597"/>
    </ligand>
</feature>
<dbReference type="InterPro" id="IPR013328">
    <property type="entry name" value="6PGD_dom2"/>
</dbReference>
<dbReference type="GO" id="GO:0047952">
    <property type="term" value="F:glycerol-3-phosphate dehydrogenase [NAD(P)+] activity"/>
    <property type="evidence" value="ECO:0007669"/>
    <property type="project" value="UniProtKB-UniRule"/>
</dbReference>
<dbReference type="GO" id="GO:0006650">
    <property type="term" value="P:glycerophospholipid metabolic process"/>
    <property type="evidence" value="ECO:0007669"/>
    <property type="project" value="UniProtKB-UniRule"/>
</dbReference>
<dbReference type="InterPro" id="IPR006109">
    <property type="entry name" value="G3P_DH_NAD-dep_C"/>
</dbReference>
<dbReference type="GO" id="GO:0051287">
    <property type="term" value="F:NAD binding"/>
    <property type="evidence" value="ECO:0007669"/>
    <property type="project" value="InterPro"/>
</dbReference>
<dbReference type="GO" id="GO:0005829">
    <property type="term" value="C:cytosol"/>
    <property type="evidence" value="ECO:0007669"/>
    <property type="project" value="TreeGrafter"/>
</dbReference>
<keyword evidence="5 13" id="KW-0520">NAD</keyword>
<organism evidence="21">
    <name type="scientific">uncultured Anaerotruncus sp</name>
    <dbReference type="NCBI Taxonomy" id="905011"/>
    <lineage>
        <taxon>Bacteria</taxon>
        <taxon>Bacillati</taxon>
        <taxon>Bacillota</taxon>
        <taxon>Clostridia</taxon>
        <taxon>Eubacteriales</taxon>
        <taxon>Oscillospiraceae</taxon>
        <taxon>Anaerotruncus</taxon>
        <taxon>environmental samples</taxon>
    </lineage>
</organism>
<dbReference type="PIRSF" id="PIRSF000114">
    <property type="entry name" value="Glycerol-3-P_dh"/>
    <property type="match status" value="1"/>
</dbReference>
<evidence type="ECO:0000259" key="19">
    <source>
        <dbReference type="Pfam" id="PF01210"/>
    </source>
</evidence>
<keyword evidence="2 13" id="KW-0444">Lipid biosynthesis</keyword>
<evidence type="ECO:0000256" key="8">
    <source>
        <dbReference type="ARBA" id="ARBA00023264"/>
    </source>
</evidence>
<evidence type="ECO:0000256" key="1">
    <source>
        <dbReference type="ARBA" id="ARBA00011009"/>
    </source>
</evidence>
<feature type="binding site" evidence="13">
    <location>
        <position position="252"/>
    </location>
    <ligand>
        <name>NADPH</name>
        <dbReference type="ChEBI" id="CHEBI:57783"/>
    </ligand>
</feature>
<dbReference type="GO" id="GO:0046168">
    <property type="term" value="P:glycerol-3-phosphate catabolic process"/>
    <property type="evidence" value="ECO:0007669"/>
    <property type="project" value="InterPro"/>
</dbReference>
<feature type="binding site" evidence="16">
    <location>
        <position position="252"/>
    </location>
    <ligand>
        <name>NAD(+)</name>
        <dbReference type="ChEBI" id="CHEBI:57540"/>
    </ligand>
</feature>
<evidence type="ECO:0000256" key="5">
    <source>
        <dbReference type="ARBA" id="ARBA00023027"/>
    </source>
</evidence>
<evidence type="ECO:0000256" key="12">
    <source>
        <dbReference type="ARBA" id="ARBA00080511"/>
    </source>
</evidence>
<dbReference type="Gene3D" id="3.40.50.720">
    <property type="entry name" value="NAD(P)-binding Rossmann-like Domain"/>
    <property type="match status" value="1"/>
</dbReference>
<proteinExistence type="inferred from homology"/>
<dbReference type="SUPFAM" id="SSF48179">
    <property type="entry name" value="6-phosphogluconate dehydrogenase C-terminal domain-like"/>
    <property type="match status" value="1"/>
</dbReference>
<keyword evidence="13" id="KW-0963">Cytoplasm</keyword>
<feature type="binding site" evidence="13">
    <location>
        <position position="137"/>
    </location>
    <ligand>
        <name>NADPH</name>
        <dbReference type="ChEBI" id="CHEBI:57783"/>
    </ligand>
</feature>
<evidence type="ECO:0000256" key="13">
    <source>
        <dbReference type="HAMAP-Rule" id="MF_00394"/>
    </source>
</evidence>
<evidence type="ECO:0000256" key="16">
    <source>
        <dbReference type="PIRSR" id="PIRSR000114-3"/>
    </source>
</evidence>
<feature type="binding site" evidence="13">
    <location>
        <position position="48"/>
    </location>
    <ligand>
        <name>NADPH</name>
        <dbReference type="ChEBI" id="CHEBI:57783"/>
    </ligand>
</feature>
<dbReference type="HAMAP" id="MF_00394">
    <property type="entry name" value="NAD_Glyc3P_dehydrog"/>
    <property type="match status" value="1"/>
</dbReference>
<evidence type="ECO:0000256" key="9">
    <source>
        <dbReference type="ARBA" id="ARBA00052716"/>
    </source>
</evidence>
<evidence type="ECO:0000256" key="6">
    <source>
        <dbReference type="ARBA" id="ARBA00023098"/>
    </source>
</evidence>
<evidence type="ECO:0000256" key="17">
    <source>
        <dbReference type="RuleBase" id="RU000437"/>
    </source>
</evidence>
<dbReference type="PANTHER" id="PTHR11728">
    <property type="entry name" value="GLYCEROL-3-PHOSPHATE DEHYDROGENASE"/>
    <property type="match status" value="1"/>
</dbReference>
<evidence type="ECO:0000256" key="18">
    <source>
        <dbReference type="SAM" id="MobiDB-lite"/>
    </source>
</evidence>
<dbReference type="SUPFAM" id="SSF51735">
    <property type="entry name" value="NAD(P)-binding Rossmann-fold domains"/>
    <property type="match status" value="1"/>
</dbReference>